<protein>
    <recommendedName>
        <fullName evidence="1">RNA helicase HrpA C-terminal domain-containing protein</fullName>
    </recommendedName>
</protein>
<feature type="non-terminal residue" evidence="2">
    <location>
        <position position="1"/>
    </location>
</feature>
<evidence type="ECO:0000313" key="2">
    <source>
        <dbReference type="EMBL" id="SVE14017.1"/>
    </source>
</evidence>
<evidence type="ECO:0000259" key="1">
    <source>
        <dbReference type="Pfam" id="PF11898"/>
    </source>
</evidence>
<sequence>IETWQTRLRQRQGIDIDEVAFEFYAGVALEDVSSVHDLNRVIRARTDGDRFLFMEEADLLGDLDVNIDLEDFPDAIVVDGEKVAIDYAYRPGQDEDGITAKLPYRLVDAVDPEVLEWLVPGLLQEKITCLLRSLPKTLRKQLIPVPGTARAITAGLTPSHDTFLESLEVFLLEHYGLKVRRADWGREAVPDYLRMRIDVQGTGGESLAAGRDLSELAGKLARHDTPAETDAWKKMAAEWQRDDLTDWT</sequence>
<accession>A0A383B1R2</accession>
<dbReference type="AlphaFoldDB" id="A0A383B1R2"/>
<dbReference type="Pfam" id="PF11898">
    <property type="entry name" value="DUF3418"/>
    <property type="match status" value="1"/>
</dbReference>
<proteinExistence type="predicted"/>
<name>A0A383B1R2_9ZZZZ</name>
<gene>
    <name evidence="2" type="ORF">METZ01_LOCUS466871</name>
</gene>
<organism evidence="2">
    <name type="scientific">marine metagenome</name>
    <dbReference type="NCBI Taxonomy" id="408172"/>
    <lineage>
        <taxon>unclassified sequences</taxon>
        <taxon>metagenomes</taxon>
        <taxon>ecological metagenomes</taxon>
    </lineage>
</organism>
<feature type="domain" description="RNA helicase HrpA C-terminal" evidence="1">
    <location>
        <begin position="1"/>
        <end position="248"/>
    </location>
</feature>
<feature type="non-terminal residue" evidence="2">
    <location>
        <position position="248"/>
    </location>
</feature>
<dbReference type="InterPro" id="IPR024590">
    <property type="entry name" value="HrpA_C"/>
</dbReference>
<reference evidence="2" key="1">
    <citation type="submission" date="2018-05" db="EMBL/GenBank/DDBJ databases">
        <authorList>
            <person name="Lanie J.A."/>
            <person name="Ng W.-L."/>
            <person name="Kazmierczak K.M."/>
            <person name="Andrzejewski T.M."/>
            <person name="Davidsen T.M."/>
            <person name="Wayne K.J."/>
            <person name="Tettelin H."/>
            <person name="Glass J.I."/>
            <person name="Rusch D."/>
            <person name="Podicherti R."/>
            <person name="Tsui H.-C.T."/>
            <person name="Winkler M.E."/>
        </authorList>
    </citation>
    <scope>NUCLEOTIDE SEQUENCE</scope>
</reference>
<dbReference type="EMBL" id="UINC01196833">
    <property type="protein sequence ID" value="SVE14017.1"/>
    <property type="molecule type" value="Genomic_DNA"/>
</dbReference>